<organism evidence="2 3">
    <name type="scientific">Actinomadura adrarensis</name>
    <dbReference type="NCBI Taxonomy" id="1819600"/>
    <lineage>
        <taxon>Bacteria</taxon>
        <taxon>Bacillati</taxon>
        <taxon>Actinomycetota</taxon>
        <taxon>Actinomycetes</taxon>
        <taxon>Streptosporangiales</taxon>
        <taxon>Thermomonosporaceae</taxon>
        <taxon>Actinomadura</taxon>
    </lineage>
</organism>
<evidence type="ECO:0000313" key="2">
    <source>
        <dbReference type="EMBL" id="MFD0855137.1"/>
    </source>
</evidence>
<feature type="region of interest" description="Disordered" evidence="1">
    <location>
        <begin position="17"/>
        <end position="55"/>
    </location>
</feature>
<protein>
    <submittedName>
        <fullName evidence="2">Uncharacterized protein</fullName>
    </submittedName>
</protein>
<evidence type="ECO:0000313" key="3">
    <source>
        <dbReference type="Proteomes" id="UP001597083"/>
    </source>
</evidence>
<comment type="caution">
    <text evidence="2">The sequence shown here is derived from an EMBL/GenBank/DDBJ whole genome shotgun (WGS) entry which is preliminary data.</text>
</comment>
<accession>A0ABW3CNF2</accession>
<dbReference type="Proteomes" id="UP001597083">
    <property type="component" value="Unassembled WGS sequence"/>
</dbReference>
<feature type="compositionally biased region" description="Acidic residues" evidence="1">
    <location>
        <begin position="38"/>
        <end position="48"/>
    </location>
</feature>
<keyword evidence="3" id="KW-1185">Reference proteome</keyword>
<dbReference type="EMBL" id="JBHTIR010003398">
    <property type="protein sequence ID" value="MFD0855137.1"/>
    <property type="molecule type" value="Genomic_DNA"/>
</dbReference>
<reference evidence="3" key="1">
    <citation type="journal article" date="2019" name="Int. J. Syst. Evol. Microbiol.">
        <title>The Global Catalogue of Microorganisms (GCM) 10K type strain sequencing project: providing services to taxonomists for standard genome sequencing and annotation.</title>
        <authorList>
            <consortium name="The Broad Institute Genomics Platform"/>
            <consortium name="The Broad Institute Genome Sequencing Center for Infectious Disease"/>
            <person name="Wu L."/>
            <person name="Ma J."/>
        </authorList>
    </citation>
    <scope>NUCLEOTIDE SEQUENCE [LARGE SCALE GENOMIC DNA]</scope>
    <source>
        <strain evidence="3">JCM 31696</strain>
    </source>
</reference>
<proteinExistence type="predicted"/>
<sequence length="76" mass="8336">VGRQPAGLVVGMRSDEEHVEASLPGGWFRSCGRRQGRDEDDREDDGYDGLDGSSHYQLRSVTPVRFAPGSYSPLTP</sequence>
<name>A0ABW3CNF2_9ACTN</name>
<feature type="non-terminal residue" evidence="2">
    <location>
        <position position="1"/>
    </location>
</feature>
<gene>
    <name evidence="2" type="ORF">ACFQ07_23055</name>
</gene>
<evidence type="ECO:0000256" key="1">
    <source>
        <dbReference type="SAM" id="MobiDB-lite"/>
    </source>
</evidence>